<sequence length="77" mass="8819">MFQIEASRSGPASRYRKKGKGRRAFSPFIKKGEAAESRKPVVSRRGGKVPETLYCFARKSMFFISFPFQICRRGRPS</sequence>
<accession>A0A3E0K367</accession>
<feature type="region of interest" description="Disordered" evidence="1">
    <location>
        <begin position="1"/>
        <end position="42"/>
    </location>
</feature>
<dbReference type="AlphaFoldDB" id="A0A3E0K367"/>
<organism evidence="2 3">
    <name type="scientific">Caldibacillus debilis</name>
    <dbReference type="NCBI Taxonomy" id="301148"/>
    <lineage>
        <taxon>Bacteria</taxon>
        <taxon>Bacillati</taxon>
        <taxon>Bacillota</taxon>
        <taxon>Bacilli</taxon>
        <taxon>Bacillales</taxon>
        <taxon>Bacillaceae</taxon>
        <taxon>Caldibacillus</taxon>
    </lineage>
</organism>
<dbReference type="EMBL" id="QEWE01000021">
    <property type="protein sequence ID" value="REJ27399.1"/>
    <property type="molecule type" value="Genomic_DNA"/>
</dbReference>
<name>A0A3E0K367_9BACI</name>
<proteinExistence type="predicted"/>
<comment type="caution">
    <text evidence="2">The sequence shown here is derived from an EMBL/GenBank/DDBJ whole genome shotgun (WGS) entry which is preliminary data.</text>
</comment>
<reference evidence="2 3" key="1">
    <citation type="submission" date="2018-03" db="EMBL/GenBank/DDBJ databases">
        <authorList>
            <person name="Keele B.F."/>
        </authorList>
    </citation>
    <scope>NUCLEOTIDE SEQUENCE [LARGE SCALE GENOMIC DNA]</scope>
    <source>
        <strain evidence="2">ZCTH4_d</strain>
    </source>
</reference>
<gene>
    <name evidence="2" type="ORF">C6P37_11285</name>
</gene>
<dbReference type="Proteomes" id="UP000257014">
    <property type="component" value="Unassembled WGS sequence"/>
</dbReference>
<protein>
    <submittedName>
        <fullName evidence="2">Uncharacterized protein</fullName>
    </submittedName>
</protein>
<evidence type="ECO:0000313" key="3">
    <source>
        <dbReference type="Proteomes" id="UP000257014"/>
    </source>
</evidence>
<feature type="compositionally biased region" description="Basic and acidic residues" evidence="1">
    <location>
        <begin position="30"/>
        <end position="39"/>
    </location>
</feature>
<evidence type="ECO:0000313" key="2">
    <source>
        <dbReference type="EMBL" id="REJ27399.1"/>
    </source>
</evidence>
<evidence type="ECO:0000256" key="1">
    <source>
        <dbReference type="SAM" id="MobiDB-lite"/>
    </source>
</evidence>
<feature type="compositionally biased region" description="Basic residues" evidence="1">
    <location>
        <begin position="14"/>
        <end position="23"/>
    </location>
</feature>